<gene>
    <name evidence="3" type="ORF">CDAUBV1_LOCUS17235</name>
</gene>
<dbReference type="Pfam" id="PF00313">
    <property type="entry name" value="CSD"/>
    <property type="match status" value="1"/>
</dbReference>
<evidence type="ECO:0000313" key="3">
    <source>
        <dbReference type="EMBL" id="CAL5141946.1"/>
    </source>
</evidence>
<evidence type="ECO:0000259" key="2">
    <source>
        <dbReference type="PROSITE" id="PS51857"/>
    </source>
</evidence>
<evidence type="ECO:0000256" key="1">
    <source>
        <dbReference type="SAM" id="MobiDB-lite"/>
    </source>
</evidence>
<dbReference type="InterPro" id="IPR050181">
    <property type="entry name" value="Cold_shock_domain"/>
</dbReference>
<dbReference type="Gene3D" id="2.40.50.140">
    <property type="entry name" value="Nucleic acid-binding proteins"/>
    <property type="match status" value="1"/>
</dbReference>
<sequence>MASTNTDKAPKTENLKSDKKVVATHISGVVKWFNVKSGYGFINRSDTKEDIFVHQSAILKNNPHKWQRSVGDGEEVEFDVVQGDKGLEAMNVTGPHGAFVQGSKYAADKRRYRSRSFGRPRPCQYMYDRPSALSLTRSQPHLFTRSSSGDSRMDPRYDEIGPEGETYAVGASRISRNQFFANQPLFMPLLPLHQNVFLPRRAPIMRQGVPYRGAYFGPPIFFGYRRGANILRRRFANAYEPTNNETNTGILRPGTLNGSTRYPLVTYAPNRRYDQPVLSFPCGLAPEFRASKGFRGRTNVNLARNRNVLAYGFFGLPKGKENIRQNAPTKSELPNGDKNTVQKAPLEPSGKENLPQKEKDEAKPISEASDVKEPEVKGANKLCEKKEGQSTPKVEASGDTAEENSSENEPSEKLDGGISQIEGKKSLDSPLAVIEYERDIETAAC</sequence>
<dbReference type="SMART" id="SM00357">
    <property type="entry name" value="CSP"/>
    <property type="match status" value="1"/>
</dbReference>
<dbReference type="EMBL" id="CAXLJL010000933">
    <property type="protein sequence ID" value="CAL5141946.1"/>
    <property type="molecule type" value="Genomic_DNA"/>
</dbReference>
<comment type="caution">
    <text evidence="3">The sequence shown here is derived from an EMBL/GenBank/DDBJ whole genome shotgun (WGS) entry which is preliminary data.</text>
</comment>
<accession>A0AAV2U0G4</accession>
<dbReference type="InterPro" id="IPR019844">
    <property type="entry name" value="CSD_CS"/>
</dbReference>
<feature type="compositionally biased region" description="Basic and acidic residues" evidence="1">
    <location>
        <begin position="354"/>
        <end position="388"/>
    </location>
</feature>
<dbReference type="GO" id="GO:0003676">
    <property type="term" value="F:nucleic acid binding"/>
    <property type="evidence" value="ECO:0007669"/>
    <property type="project" value="InterPro"/>
</dbReference>
<dbReference type="AlphaFoldDB" id="A0AAV2U0G4"/>
<proteinExistence type="predicted"/>
<dbReference type="PROSITE" id="PS51857">
    <property type="entry name" value="CSD_2"/>
    <property type="match status" value="1"/>
</dbReference>
<dbReference type="CDD" id="cd04458">
    <property type="entry name" value="CSP_CDS"/>
    <property type="match status" value="1"/>
</dbReference>
<dbReference type="PROSITE" id="PS00352">
    <property type="entry name" value="CSD_1"/>
    <property type="match status" value="1"/>
</dbReference>
<dbReference type="InterPro" id="IPR002059">
    <property type="entry name" value="CSP_DNA-bd"/>
</dbReference>
<dbReference type="Proteomes" id="UP001497525">
    <property type="component" value="Unassembled WGS sequence"/>
</dbReference>
<dbReference type="PRINTS" id="PR00050">
    <property type="entry name" value="COLDSHOCK"/>
</dbReference>
<reference evidence="3" key="1">
    <citation type="submission" date="2024-06" db="EMBL/GenBank/DDBJ databases">
        <authorList>
            <person name="Liu X."/>
            <person name="Lenzi L."/>
            <person name="Haldenby T S."/>
            <person name="Uol C."/>
        </authorList>
    </citation>
    <scope>NUCLEOTIDE SEQUENCE</scope>
</reference>
<organism evidence="3 4">
    <name type="scientific">Calicophoron daubneyi</name>
    <name type="common">Rumen fluke</name>
    <name type="synonym">Paramphistomum daubneyi</name>
    <dbReference type="NCBI Taxonomy" id="300641"/>
    <lineage>
        <taxon>Eukaryota</taxon>
        <taxon>Metazoa</taxon>
        <taxon>Spiralia</taxon>
        <taxon>Lophotrochozoa</taxon>
        <taxon>Platyhelminthes</taxon>
        <taxon>Trematoda</taxon>
        <taxon>Digenea</taxon>
        <taxon>Plagiorchiida</taxon>
        <taxon>Pronocephalata</taxon>
        <taxon>Paramphistomoidea</taxon>
        <taxon>Paramphistomidae</taxon>
        <taxon>Calicophoron</taxon>
    </lineage>
</organism>
<dbReference type="InterPro" id="IPR011129">
    <property type="entry name" value="CSD"/>
</dbReference>
<evidence type="ECO:0000313" key="4">
    <source>
        <dbReference type="Proteomes" id="UP001497525"/>
    </source>
</evidence>
<feature type="domain" description="CSD" evidence="2">
    <location>
        <begin position="25"/>
        <end position="94"/>
    </location>
</feature>
<dbReference type="PANTHER" id="PTHR11544">
    <property type="entry name" value="COLD SHOCK DOMAIN CONTAINING PROTEINS"/>
    <property type="match status" value="1"/>
</dbReference>
<protein>
    <recommendedName>
        <fullName evidence="2">CSD domain-containing protein</fullName>
    </recommendedName>
</protein>
<feature type="region of interest" description="Disordered" evidence="1">
    <location>
        <begin position="319"/>
        <end position="429"/>
    </location>
</feature>
<name>A0AAV2U0G4_CALDB</name>
<dbReference type="FunFam" id="2.40.50.140:FF:000274">
    <property type="entry name" value="Mitochondrial RNA binding protein"/>
    <property type="match status" value="1"/>
</dbReference>
<dbReference type="InterPro" id="IPR012340">
    <property type="entry name" value="NA-bd_OB-fold"/>
</dbReference>
<dbReference type="SUPFAM" id="SSF50249">
    <property type="entry name" value="Nucleic acid-binding proteins"/>
    <property type="match status" value="1"/>
</dbReference>